<comment type="caution">
    <text evidence="3">The sequence shown here is derived from an EMBL/GenBank/DDBJ whole genome shotgun (WGS) entry which is preliminary data.</text>
</comment>
<gene>
    <name evidence="3" type="ORF">DFH01_13290</name>
</gene>
<dbReference type="EMBL" id="QGNA01000003">
    <property type="protein sequence ID" value="PWS36172.1"/>
    <property type="molecule type" value="Genomic_DNA"/>
</dbReference>
<reference evidence="4" key="1">
    <citation type="submission" date="2018-05" db="EMBL/GenBank/DDBJ databases">
        <authorList>
            <person name="Du Z."/>
            <person name="Wang X."/>
        </authorList>
    </citation>
    <scope>NUCLEOTIDE SEQUENCE [LARGE SCALE GENOMIC DNA]</scope>
    <source>
        <strain evidence="4">CQN31</strain>
    </source>
</reference>
<feature type="chain" id="PRO_5016329568" evidence="2">
    <location>
        <begin position="22"/>
        <end position="320"/>
    </location>
</feature>
<dbReference type="AlphaFoldDB" id="A0A317FCM6"/>
<evidence type="ECO:0000256" key="1">
    <source>
        <dbReference type="SAM" id="MobiDB-lite"/>
    </source>
</evidence>
<feature type="signal peptide" evidence="2">
    <location>
        <begin position="1"/>
        <end position="21"/>
    </location>
</feature>
<evidence type="ECO:0000256" key="2">
    <source>
        <dbReference type="SAM" id="SignalP"/>
    </source>
</evidence>
<protein>
    <submittedName>
        <fullName evidence="3">Uncharacterized protein</fullName>
    </submittedName>
</protein>
<keyword evidence="4" id="KW-1185">Reference proteome</keyword>
<keyword evidence="2" id="KW-0732">Signal</keyword>
<feature type="compositionally biased region" description="Pro residues" evidence="1">
    <location>
        <begin position="163"/>
        <end position="176"/>
    </location>
</feature>
<evidence type="ECO:0000313" key="4">
    <source>
        <dbReference type="Proteomes" id="UP000245765"/>
    </source>
</evidence>
<dbReference type="RefSeq" id="WP_109870966.1">
    <property type="nucleotide sequence ID" value="NZ_QGNA01000003.1"/>
</dbReference>
<sequence length="320" mass="32151">MPRSALILVALLLLGSAPAFAQRPAAAQRNIAEAEADCRGAGGRPSLAPEFETVTEVNGDGQPDYVHAFDGLDCQGAATLFCGSAGCPVVLFLSPGYRAQPLGHVQGWSVDRTGSLPVLVLATHGSGCGRSGADGCEVRLAWNGREMARIGAGGRPPRVAAPAPAPNPAPAQPAPGPSGGTKSSAPAAGAAAAPPGQSWALRQIADGRQIALVAGPGVVQAVTVMCHQGVPVAALALRARPPEGPVTLTLAGRSGRASAPLTPGGGPVWVADLRNSAVARLLAGNDASLEVRINGGIQGRLPLQGSTRAVRDALSDCLRF</sequence>
<proteinExistence type="predicted"/>
<organism evidence="3 4">
    <name type="scientific">Falsiroseomonas bella</name>
    <dbReference type="NCBI Taxonomy" id="2184016"/>
    <lineage>
        <taxon>Bacteria</taxon>
        <taxon>Pseudomonadati</taxon>
        <taxon>Pseudomonadota</taxon>
        <taxon>Alphaproteobacteria</taxon>
        <taxon>Acetobacterales</taxon>
        <taxon>Roseomonadaceae</taxon>
        <taxon>Falsiroseomonas</taxon>
    </lineage>
</organism>
<feature type="region of interest" description="Disordered" evidence="1">
    <location>
        <begin position="149"/>
        <end position="193"/>
    </location>
</feature>
<dbReference type="Proteomes" id="UP000245765">
    <property type="component" value="Unassembled WGS sequence"/>
</dbReference>
<name>A0A317FCM6_9PROT</name>
<feature type="compositionally biased region" description="Low complexity" evidence="1">
    <location>
        <begin position="180"/>
        <end position="193"/>
    </location>
</feature>
<evidence type="ECO:0000313" key="3">
    <source>
        <dbReference type="EMBL" id="PWS36172.1"/>
    </source>
</evidence>
<accession>A0A317FCM6</accession>
<dbReference type="OrthoDB" id="7444491at2"/>